<dbReference type="InterPro" id="IPR009929">
    <property type="entry name" value="T3SS_YscO"/>
</dbReference>
<reference evidence="2 3" key="1">
    <citation type="submission" date="2016-10" db="EMBL/GenBank/DDBJ databases">
        <authorList>
            <person name="Varghese N."/>
            <person name="Submissions S."/>
        </authorList>
    </citation>
    <scope>NUCLEOTIDE SEQUENCE [LARGE SCALE GENOMIC DNA]</scope>
    <source>
        <strain evidence="2 3">DSM 16392</strain>
    </source>
</reference>
<name>A0A1I4FFV3_9HYPH</name>
<sequence>MINQIKKLHLVKTLKEQKAQRALNAELEKVRRAKEQLEQKRQVAADERAALPAKQDALYLEIIKKVISTDDLDKVKEQAQILESAVKKLEDAAERAAYVYDRALKNADAARLEYQKALRIKDKYGKVADDLRVETNALMEAAEEQEIEEQFSGRRQVEL</sequence>
<protein>
    <submittedName>
        <fullName evidence="2">Type III secretion protein YscO</fullName>
    </submittedName>
</protein>
<evidence type="ECO:0000313" key="3">
    <source>
        <dbReference type="Proteomes" id="UP000199598"/>
    </source>
</evidence>
<dbReference type="EMBL" id="FOSK01000018">
    <property type="protein sequence ID" value="SFL15321.1"/>
    <property type="molecule type" value="Genomic_DNA"/>
</dbReference>
<dbReference type="Proteomes" id="UP000199598">
    <property type="component" value="Unassembled WGS sequence"/>
</dbReference>
<gene>
    <name evidence="2" type="ORF">SAMN04488518_11860</name>
</gene>
<evidence type="ECO:0000256" key="1">
    <source>
        <dbReference type="SAM" id="Coils"/>
    </source>
</evidence>
<dbReference type="RefSeq" id="WP_093523782.1">
    <property type="nucleotide sequence ID" value="NZ_FOSK01000018.1"/>
</dbReference>
<organism evidence="2 3">
    <name type="scientific">Pseudovibrio ascidiaceicola</name>
    <dbReference type="NCBI Taxonomy" id="285279"/>
    <lineage>
        <taxon>Bacteria</taxon>
        <taxon>Pseudomonadati</taxon>
        <taxon>Pseudomonadota</taxon>
        <taxon>Alphaproteobacteria</taxon>
        <taxon>Hyphomicrobiales</taxon>
        <taxon>Stappiaceae</taxon>
        <taxon>Pseudovibrio</taxon>
    </lineage>
</organism>
<comment type="caution">
    <text evidence="2">The sequence shown here is derived from an EMBL/GenBank/DDBJ whole genome shotgun (WGS) entry which is preliminary data.</text>
</comment>
<keyword evidence="3" id="KW-1185">Reference proteome</keyword>
<proteinExistence type="predicted"/>
<dbReference type="InterPro" id="IPR053716">
    <property type="entry name" value="Flag_assembly_chemotaxis_eff"/>
</dbReference>
<evidence type="ECO:0000313" key="2">
    <source>
        <dbReference type="EMBL" id="SFL15321.1"/>
    </source>
</evidence>
<feature type="coiled-coil region" evidence="1">
    <location>
        <begin position="16"/>
        <end position="95"/>
    </location>
</feature>
<accession>A0A1I4FFV3</accession>
<keyword evidence="1" id="KW-0175">Coiled coil</keyword>
<dbReference type="Gene3D" id="1.10.287.1700">
    <property type="match status" value="1"/>
</dbReference>
<dbReference type="Pfam" id="PF07321">
    <property type="entry name" value="YscO"/>
    <property type="match status" value="1"/>
</dbReference>